<reference evidence="3" key="1">
    <citation type="journal article" date="2014" name="Proc. Natl. Acad. Sci. U.S.A.">
        <title>Extensive sampling of basidiomycete genomes demonstrates inadequacy of the white-rot/brown-rot paradigm for wood decay fungi.</title>
        <authorList>
            <person name="Riley R."/>
            <person name="Salamov A.A."/>
            <person name="Brown D.W."/>
            <person name="Nagy L.G."/>
            <person name="Floudas D."/>
            <person name="Held B.W."/>
            <person name="Levasseur A."/>
            <person name="Lombard V."/>
            <person name="Morin E."/>
            <person name="Otillar R."/>
            <person name="Lindquist E.A."/>
            <person name="Sun H."/>
            <person name="LaButti K.M."/>
            <person name="Schmutz J."/>
            <person name="Jabbour D."/>
            <person name="Luo H."/>
            <person name="Baker S.E."/>
            <person name="Pisabarro A.G."/>
            <person name="Walton J.D."/>
            <person name="Blanchette R.A."/>
            <person name="Henrissat B."/>
            <person name="Martin F."/>
            <person name="Cullen D."/>
            <person name="Hibbett D.S."/>
            <person name="Grigoriev I.V."/>
        </authorList>
    </citation>
    <scope>NUCLEOTIDE SEQUENCE [LARGE SCALE GENOMIC DNA]</scope>
    <source>
        <strain evidence="3">FD-172 SS1</strain>
    </source>
</reference>
<feature type="domain" description="Retrotransposon gag" evidence="1">
    <location>
        <begin position="39"/>
        <end position="127"/>
    </location>
</feature>
<dbReference type="STRING" id="930990.A0A067LSW9"/>
<sequence>FTYDGKADIEVFDKWIYEVETYYNLLGIDENSDIAIRCISSFVDGKAARFFQNNVRDNIRNWTIARFQRELFDYCFPATFIADQKDLFDDLQQDSMSVKDYISKLEAIAQRIPYITDRMKVIKFWEGSNIYLQIELTKMGHTKETSSLEELEGACTLLERA</sequence>
<feature type="non-terminal residue" evidence="2">
    <location>
        <position position="161"/>
    </location>
</feature>
<evidence type="ECO:0000313" key="2">
    <source>
        <dbReference type="EMBL" id="KDQ06333.1"/>
    </source>
</evidence>
<proteinExistence type="predicted"/>
<dbReference type="HOGENOM" id="CLU_108608_1_0_1"/>
<dbReference type="Proteomes" id="UP000027195">
    <property type="component" value="Unassembled WGS sequence"/>
</dbReference>
<accession>A0A067LSW9</accession>
<dbReference type="Pfam" id="PF03732">
    <property type="entry name" value="Retrotrans_gag"/>
    <property type="match status" value="1"/>
</dbReference>
<keyword evidence="3" id="KW-1185">Reference proteome</keyword>
<dbReference type="AlphaFoldDB" id="A0A067LSW9"/>
<dbReference type="InParanoid" id="A0A067LSW9"/>
<evidence type="ECO:0000313" key="3">
    <source>
        <dbReference type="Proteomes" id="UP000027195"/>
    </source>
</evidence>
<feature type="non-terminal residue" evidence="2">
    <location>
        <position position="1"/>
    </location>
</feature>
<dbReference type="EMBL" id="KL198141">
    <property type="protein sequence ID" value="KDQ06333.1"/>
    <property type="molecule type" value="Genomic_DNA"/>
</dbReference>
<name>A0A067LSW9_BOTB1</name>
<protein>
    <recommendedName>
        <fullName evidence="1">Retrotransposon gag domain-containing protein</fullName>
    </recommendedName>
</protein>
<gene>
    <name evidence="2" type="ORF">BOTBODRAFT_93322</name>
</gene>
<dbReference type="OrthoDB" id="3267748at2759"/>
<evidence type="ECO:0000259" key="1">
    <source>
        <dbReference type="Pfam" id="PF03732"/>
    </source>
</evidence>
<dbReference type="InterPro" id="IPR005162">
    <property type="entry name" value="Retrotrans_gag_dom"/>
</dbReference>
<organism evidence="2 3">
    <name type="scientific">Botryobasidium botryosum (strain FD-172 SS1)</name>
    <dbReference type="NCBI Taxonomy" id="930990"/>
    <lineage>
        <taxon>Eukaryota</taxon>
        <taxon>Fungi</taxon>
        <taxon>Dikarya</taxon>
        <taxon>Basidiomycota</taxon>
        <taxon>Agaricomycotina</taxon>
        <taxon>Agaricomycetes</taxon>
        <taxon>Cantharellales</taxon>
        <taxon>Botryobasidiaceae</taxon>
        <taxon>Botryobasidium</taxon>
    </lineage>
</organism>